<keyword evidence="3" id="KW-1185">Reference proteome</keyword>
<evidence type="ECO:0000313" key="3">
    <source>
        <dbReference type="Proteomes" id="UP000023152"/>
    </source>
</evidence>
<reference evidence="2 3" key="1">
    <citation type="journal article" date="2013" name="Curr. Biol.">
        <title>The Genome of the Foraminiferan Reticulomyxa filosa.</title>
        <authorList>
            <person name="Glockner G."/>
            <person name="Hulsmann N."/>
            <person name="Schleicher M."/>
            <person name="Noegel A.A."/>
            <person name="Eichinger L."/>
            <person name="Gallinger C."/>
            <person name="Pawlowski J."/>
            <person name="Sierra R."/>
            <person name="Euteneuer U."/>
            <person name="Pillet L."/>
            <person name="Moustafa A."/>
            <person name="Platzer M."/>
            <person name="Groth M."/>
            <person name="Szafranski K."/>
            <person name="Schliwa M."/>
        </authorList>
    </citation>
    <scope>NUCLEOTIDE SEQUENCE [LARGE SCALE GENOMIC DNA]</scope>
</reference>
<name>X6LGG6_RETFI</name>
<dbReference type="AlphaFoldDB" id="X6LGG6"/>
<feature type="compositionally biased region" description="Acidic residues" evidence="1">
    <location>
        <begin position="101"/>
        <end position="128"/>
    </location>
</feature>
<gene>
    <name evidence="2" type="ORF">RFI_37008</name>
</gene>
<dbReference type="Proteomes" id="UP000023152">
    <property type="component" value="Unassembled WGS sequence"/>
</dbReference>
<feature type="region of interest" description="Disordered" evidence="1">
    <location>
        <begin position="88"/>
        <end position="130"/>
    </location>
</feature>
<feature type="non-terminal residue" evidence="2">
    <location>
        <position position="368"/>
    </location>
</feature>
<sequence length="368" mass="41678">MSIEVFSGWKIHVPSTVLPKADEDLKIDPSAPTVNVVTDKSNEGVAKVLNQFVEITLDMVGVNHRSNISINDSSLCCLGEASIVDHKEMESMKEKSSNDELIVEEDDNEDDEDDDDEDDNDEDDENEEKDIFNQKINFGDLTKLLLEEEKNNLLSRGFLQREDVQHSLLDALKCRIELKTFTKLDLGQKPKVQISCSDLITFLLEISDVITHKRILGPAVEQLIPIPIIYNMIEIGRQQNIHCFTRDIFKLASHAKMLSDGISQTEISRNRPLVMFVGSDKCKGKSTLLMQLFEEQPFNVGAQQVKNTLHSSCVDLIFLGEKHKCNYHVIDVHGKLNDPFFLHCTNNKISKIDAIVRLAKFCHCIVLQ</sequence>
<accession>X6LGG6</accession>
<feature type="compositionally biased region" description="Basic and acidic residues" evidence="1">
    <location>
        <begin position="88"/>
        <end position="98"/>
    </location>
</feature>
<proteinExistence type="predicted"/>
<evidence type="ECO:0000256" key="1">
    <source>
        <dbReference type="SAM" id="MobiDB-lite"/>
    </source>
</evidence>
<organism evidence="2 3">
    <name type="scientific">Reticulomyxa filosa</name>
    <dbReference type="NCBI Taxonomy" id="46433"/>
    <lineage>
        <taxon>Eukaryota</taxon>
        <taxon>Sar</taxon>
        <taxon>Rhizaria</taxon>
        <taxon>Retaria</taxon>
        <taxon>Foraminifera</taxon>
        <taxon>Monothalamids</taxon>
        <taxon>Reticulomyxidae</taxon>
        <taxon>Reticulomyxa</taxon>
    </lineage>
</organism>
<evidence type="ECO:0000313" key="2">
    <source>
        <dbReference type="EMBL" id="ETO00436.1"/>
    </source>
</evidence>
<comment type="caution">
    <text evidence="2">The sequence shown here is derived from an EMBL/GenBank/DDBJ whole genome shotgun (WGS) entry which is preliminary data.</text>
</comment>
<protein>
    <submittedName>
        <fullName evidence="2">Uncharacterized protein</fullName>
    </submittedName>
</protein>
<dbReference type="EMBL" id="ASPP01041067">
    <property type="protein sequence ID" value="ETO00436.1"/>
    <property type="molecule type" value="Genomic_DNA"/>
</dbReference>